<dbReference type="Proteomes" id="UP000830375">
    <property type="component" value="Unassembled WGS sequence"/>
</dbReference>
<proteinExistence type="predicted"/>
<evidence type="ECO:0000313" key="2">
    <source>
        <dbReference type="Proteomes" id="UP000830375"/>
    </source>
</evidence>
<protein>
    <submittedName>
        <fullName evidence="1">Protein PHOX3</fullName>
    </submittedName>
</protein>
<organism evidence="1 2">
    <name type="scientific">Labeo rohita</name>
    <name type="common">Indian major carp</name>
    <name type="synonym">Cyprinus rohita</name>
    <dbReference type="NCBI Taxonomy" id="84645"/>
    <lineage>
        <taxon>Eukaryota</taxon>
        <taxon>Metazoa</taxon>
        <taxon>Chordata</taxon>
        <taxon>Craniata</taxon>
        <taxon>Vertebrata</taxon>
        <taxon>Euteleostomi</taxon>
        <taxon>Actinopterygii</taxon>
        <taxon>Neopterygii</taxon>
        <taxon>Teleostei</taxon>
        <taxon>Ostariophysi</taxon>
        <taxon>Cypriniformes</taxon>
        <taxon>Cyprinidae</taxon>
        <taxon>Labeoninae</taxon>
        <taxon>Labeonini</taxon>
        <taxon>Labeo</taxon>
    </lineage>
</organism>
<name>A0ABQ8MQS0_LABRO</name>
<gene>
    <name evidence="1" type="ORF">H4Q32_021400</name>
</gene>
<comment type="caution">
    <text evidence="1">The sequence shown here is derived from an EMBL/GenBank/DDBJ whole genome shotgun (WGS) entry which is preliminary data.</text>
</comment>
<accession>A0ABQ8MQS0</accession>
<evidence type="ECO:0000313" key="1">
    <source>
        <dbReference type="EMBL" id="KAI2665184.1"/>
    </source>
</evidence>
<dbReference type="EMBL" id="JACTAM010000004">
    <property type="protein sequence ID" value="KAI2665184.1"/>
    <property type="molecule type" value="Genomic_DNA"/>
</dbReference>
<keyword evidence="2" id="KW-1185">Reference proteome</keyword>
<reference evidence="1 2" key="1">
    <citation type="submission" date="2022-01" db="EMBL/GenBank/DDBJ databases">
        <title>A high-quality chromosome-level genome assembly of rohu carp, Labeo rohita.</title>
        <authorList>
            <person name="Arick M.A. II"/>
            <person name="Hsu C.-Y."/>
            <person name="Magbanua Z."/>
            <person name="Pechanova O."/>
            <person name="Grover C."/>
            <person name="Miller E."/>
            <person name="Thrash A."/>
            <person name="Ezzel L."/>
            <person name="Alam S."/>
            <person name="Benzie J."/>
            <person name="Hamilton M."/>
            <person name="Karsi A."/>
            <person name="Lawrence M.L."/>
            <person name="Peterson D.G."/>
        </authorList>
    </citation>
    <scope>NUCLEOTIDE SEQUENCE [LARGE SCALE GENOMIC DNA]</scope>
    <source>
        <strain evidence="2">BAU-BD-2019</strain>
        <tissue evidence="1">Blood</tissue>
    </source>
</reference>
<sequence length="503" mass="54639">MPEGKINFSLKECMDYALLLSGSSYTVGLADEEPRKPALPVKPKPAPPCLSSLNLLTSFLSNQSLFTPCLSSLNLLTPCLFMPCLSSLNLLMSCLPSQGLLTPCLPSQSLLTSCQPLEYFHKMASSPVSRMSPWPRWPPHLSAQPRWPPHLITWPRWLSRLNSQPRCLPRLIPIDGELGPGLTSLIASVMDPPLMLVRAAGILLASILSSLRASTHSSLAGIPMSTVLPVMAVAILSVWAAHCTPEVSPVHESAPEASAVLESTQEPVKVLESTLVPPEVAASAAEPPEVVASTREFCLVMAKKAIHEISACPVTAKEAVHELSACPVMANDTDSELSTCPVQVHHCSMVHCLAYCFKVNVMILILFPCMGLAHHPSPCSVSIPPSSFTWFPCPRVIVLLAPLFYVSCSDLLKRIMPKLTERQCEVSAGNLFGREFTLVSDHQLLTYLQPTERNPCHSSYSYAMLGNVFGFLKSIFEALSGRKSAVAILESKVGHFNIGSLWD</sequence>